<dbReference type="PANTHER" id="PTHR43257">
    <property type="entry name" value="PYRUVATE DEHYDROGENASE E1 COMPONENT BETA SUBUNIT"/>
    <property type="match status" value="1"/>
</dbReference>
<evidence type="ECO:0000256" key="1">
    <source>
        <dbReference type="ARBA" id="ARBA00001964"/>
    </source>
</evidence>
<dbReference type="Gene3D" id="3.40.50.970">
    <property type="match status" value="2"/>
</dbReference>
<dbReference type="InterPro" id="IPR009014">
    <property type="entry name" value="Transketo_C/PFOR_II"/>
</dbReference>
<proteinExistence type="predicted"/>
<comment type="cofactor">
    <cofactor evidence="1">
        <name>thiamine diphosphate</name>
        <dbReference type="ChEBI" id="CHEBI:58937"/>
    </cofactor>
</comment>
<dbReference type="InterPro" id="IPR001017">
    <property type="entry name" value="DH_E1"/>
</dbReference>
<dbReference type="Pfam" id="PF02779">
    <property type="entry name" value="Transket_pyr"/>
    <property type="match status" value="1"/>
</dbReference>
<evidence type="ECO:0000313" key="7">
    <source>
        <dbReference type="Proteomes" id="UP000636891"/>
    </source>
</evidence>
<dbReference type="Gene3D" id="3.40.50.920">
    <property type="match status" value="1"/>
</dbReference>
<dbReference type="SUPFAM" id="SSF52518">
    <property type="entry name" value="Thiamin diphosphate-binding fold (THDP-binding)"/>
    <property type="match status" value="2"/>
</dbReference>
<reference evidence="6 7" key="1">
    <citation type="submission" date="2020-08" db="EMBL/GenBank/DDBJ databases">
        <title>Genome public.</title>
        <authorList>
            <person name="Liu C."/>
            <person name="Sun Q."/>
        </authorList>
    </citation>
    <scope>NUCLEOTIDE SEQUENCE [LARGE SCALE GENOMIC DNA]</scope>
    <source>
        <strain evidence="6 7">New-7</strain>
    </source>
</reference>
<dbReference type="CDD" id="cd02000">
    <property type="entry name" value="TPP_E1_PDC_ADC_BCADC"/>
    <property type="match status" value="1"/>
</dbReference>
<dbReference type="EMBL" id="JACOOK010000001">
    <property type="protein sequence ID" value="MBC5615766.1"/>
    <property type="molecule type" value="Genomic_DNA"/>
</dbReference>
<sequence length="826" mass="91397">MPKSQYIDPKEMRKAGEITFTPIPVNQYKKTIKEELKAKNFTKDDLKRIYHDMVVIREFETMLQLVKTTGGYNGVEYNNPGPAHLSAGQEAAAVGMAYMLDINDFIFGSHRSHGEILAKGLRAIELLDDKDLEKVMNEFWDGATVNVAKKAFKGGSVKELGIRFLLYGALAEVFARTTGFNKGLGGSMHTFFTPFGIYPNNAIVGGSGSIAVGAALYKKVNRKPGVVVANLGDASMARGPVWEGMTFAAMDQFKQLWADDMKGGLPVIINIMDNQYGMGGQTRGETMGFDFAARIGAGVNPAQMHAERVDGFNPLAVIDCYRRKKAILEEEKDGPVLIDVLTYRYSGHSPSDASSYRTKEEVEAWEAEDCIVAYGKELIAAGIATQADLDATTKEVKDIMFDTFKLAIDDELSPRMDLHKDQELLGTMMFSNQSIDSLSDAKPEVNHPMSENPRVQQIAKKERFAFDKDGKPFSKMKQFQLRDGIFEAIIDRFYKDASLVAYGEENRDWGGAFAVYRGLTEALPYHRLFNSPIAEAAIIGTAIGYAMCGGRVIPEIMYCDFLGCCGDEVFNQLPKWQAMSGNILKMPVVVRVSVGSKYGAQHSQDWTSLAAHIPGLKVVFPVTPYDAKGLMNAALQGTDPVIFFESQRIYDVGEQFHEGGVPEGYYEIPLGEPDVKREGKDITILTIGATLYRALEAAKTLEEKYGMSAEVIDARSLVPFNYEKVLASVKKTGRIVIAGDATARGSFLNDLARNITELAFDYLDAPAVVLGSRDWITPAYELEYAFFPQPDSFLDIIHEKIVPLQGYVPTRNYTDAEQIRRAKEGI</sequence>
<comment type="caution">
    <text evidence="6">The sequence shown here is derived from an EMBL/GenBank/DDBJ whole genome shotgun (WGS) entry which is preliminary data.</text>
</comment>
<name>A0ABR7CJF0_9BACT</name>
<protein>
    <submittedName>
        <fullName evidence="6">Dehydrogenase</fullName>
    </submittedName>
</protein>
<keyword evidence="3" id="KW-0560">Oxidoreductase</keyword>
<dbReference type="InterPro" id="IPR029061">
    <property type="entry name" value="THDP-binding"/>
</dbReference>
<dbReference type="RefSeq" id="WP_118656321.1">
    <property type="nucleotide sequence ID" value="NZ_JACOOK010000001.1"/>
</dbReference>
<feature type="domain" description="Transketolase-like pyrimidine-binding" evidence="5">
    <location>
        <begin position="479"/>
        <end position="652"/>
    </location>
</feature>
<dbReference type="Proteomes" id="UP000636891">
    <property type="component" value="Unassembled WGS sequence"/>
</dbReference>
<dbReference type="SUPFAM" id="SSF52922">
    <property type="entry name" value="TK C-terminal domain-like"/>
    <property type="match status" value="1"/>
</dbReference>
<dbReference type="Pfam" id="PF00676">
    <property type="entry name" value="E1_dh"/>
    <property type="match status" value="2"/>
</dbReference>
<evidence type="ECO:0000313" key="6">
    <source>
        <dbReference type="EMBL" id="MBC5615766.1"/>
    </source>
</evidence>
<keyword evidence="4" id="KW-0786">Thiamine pyrophosphate</keyword>
<dbReference type="SMART" id="SM00861">
    <property type="entry name" value="Transket_pyr"/>
    <property type="match status" value="1"/>
</dbReference>
<comment type="function">
    <text evidence="2">E1 component of the 2-oxoglutarate dehydrogenase (OGDH) complex which catalyzes the decarboxylation of 2-oxoglutarate, the first step in the conversion of 2-oxoglutarate to succinyl-CoA and CO(2).</text>
</comment>
<evidence type="ECO:0000259" key="5">
    <source>
        <dbReference type="SMART" id="SM00861"/>
    </source>
</evidence>
<accession>A0ABR7CJF0</accession>
<evidence type="ECO:0000256" key="4">
    <source>
        <dbReference type="ARBA" id="ARBA00023052"/>
    </source>
</evidence>
<evidence type="ECO:0000256" key="2">
    <source>
        <dbReference type="ARBA" id="ARBA00003906"/>
    </source>
</evidence>
<keyword evidence="7" id="KW-1185">Reference proteome</keyword>
<gene>
    <name evidence="6" type="ORF">H8S08_01855</name>
</gene>
<dbReference type="Pfam" id="PF02780">
    <property type="entry name" value="Transketolase_C"/>
    <property type="match status" value="1"/>
</dbReference>
<dbReference type="PANTHER" id="PTHR43257:SF2">
    <property type="entry name" value="PYRUVATE DEHYDROGENASE E1 COMPONENT SUBUNIT BETA"/>
    <property type="match status" value="1"/>
</dbReference>
<dbReference type="InterPro" id="IPR033248">
    <property type="entry name" value="Transketolase_C"/>
</dbReference>
<evidence type="ECO:0000256" key="3">
    <source>
        <dbReference type="ARBA" id="ARBA00023002"/>
    </source>
</evidence>
<dbReference type="InterPro" id="IPR005475">
    <property type="entry name" value="Transketolase-like_Pyr-bd"/>
</dbReference>
<organism evidence="6 7">
    <name type="scientific">Alistipes hominis</name>
    <dbReference type="NCBI Taxonomy" id="2763015"/>
    <lineage>
        <taxon>Bacteria</taxon>
        <taxon>Pseudomonadati</taxon>
        <taxon>Bacteroidota</taxon>
        <taxon>Bacteroidia</taxon>
        <taxon>Bacteroidales</taxon>
        <taxon>Rikenellaceae</taxon>
        <taxon>Alistipes</taxon>
    </lineage>
</organism>